<dbReference type="Proteomes" id="UP000248863">
    <property type="component" value="Unassembled WGS sequence"/>
</dbReference>
<dbReference type="EMBL" id="NPEU01000017">
    <property type="protein sequence ID" value="RAI41455.1"/>
    <property type="molecule type" value="Genomic_DNA"/>
</dbReference>
<dbReference type="AlphaFoldDB" id="A0A327KVC0"/>
<evidence type="ECO:0000313" key="6">
    <source>
        <dbReference type="Proteomes" id="UP000248863"/>
    </source>
</evidence>
<dbReference type="InterPro" id="IPR017896">
    <property type="entry name" value="4Fe4S_Fe-S-bd"/>
</dbReference>
<accession>A0A327KVC0</accession>
<dbReference type="GO" id="GO:0046872">
    <property type="term" value="F:metal ion binding"/>
    <property type="evidence" value="ECO:0007669"/>
    <property type="project" value="UniProtKB-KW"/>
</dbReference>
<dbReference type="OrthoDB" id="9810782at2"/>
<gene>
    <name evidence="5" type="ORF">CH338_03145</name>
</gene>
<keyword evidence="1" id="KW-0479">Metal-binding</keyword>
<keyword evidence="3" id="KW-0411">Iron-sulfur</keyword>
<proteinExistence type="predicted"/>
<evidence type="ECO:0000256" key="3">
    <source>
        <dbReference type="ARBA" id="ARBA00023014"/>
    </source>
</evidence>
<evidence type="ECO:0000256" key="1">
    <source>
        <dbReference type="ARBA" id="ARBA00022723"/>
    </source>
</evidence>
<keyword evidence="2" id="KW-0408">Iron</keyword>
<dbReference type="InterPro" id="IPR013785">
    <property type="entry name" value="Aldolase_TIM"/>
</dbReference>
<dbReference type="RefSeq" id="WP_111355587.1">
    <property type="nucleotide sequence ID" value="NZ_NHSK01000168.1"/>
</dbReference>
<evidence type="ECO:0000256" key="2">
    <source>
        <dbReference type="ARBA" id="ARBA00023004"/>
    </source>
</evidence>
<sequence>MVDLVPIPLGVLCTRLFRELALKRSAFDLPQKFFVQAAPGRDLSVSFHGRRVATPFGPAAGPHTQMAQNIVSSWLAGGRVIELKTVQIKDRLELSRPCIDVETVGFNVEWSQELTLEQSLEEYVKAAMLIEMLKADGVVTGLDETVFDMSVGYDLAGIRSERVRAFMAGMMDASAVVERLRAEIPDEWARFRDLAFPTRLSDTLTLSTFHGCPPEEIEKIAAFLLEEVGIDVIVKLNPTLLGREQLTTLLRERLGYTELTVPDAAFDKDATWTQVTGFVDRLGLLADKLGRRFGVKFSNTLVVNNHKSFFAAAETNMYLSGPPLHPIAIALVDRFRKEFGDRFPISFSAGIDEGNFSDAVALGLTPVTVCTNFLKPGGYRRGYRFFQVLTARMAELGADDIDTYVIKAFGKAEAALDTLGLSPEQTAACKAALTAGGDLRAAAGSAFAAWVSAARLLNTTAYAAQVAASTRYNAAEHATPPKKINSNLVLFDCLTCDKCIPVCPNDANFTFAIPPGETPIERLMKTADGWTAEPIGTLVLQKPRQIGTFADACNECGTCDVLCPEDGGPYLVKPMFFGSRTAFDDAPRRDGFVLERIEGGMRMVGRFAGRVVRLEVPGAGPRVRYAGEGFDLTLDPADPAGTVEGTAEGTIDLGYFRIMEKILAAVTAPQAVNFVTAGLERAGSPA</sequence>
<feature type="domain" description="4Fe-4S ferredoxin-type" evidence="4">
    <location>
        <begin position="544"/>
        <end position="574"/>
    </location>
</feature>
<dbReference type="InterPro" id="IPR017900">
    <property type="entry name" value="4Fe4S_Fe_S_CS"/>
</dbReference>
<reference evidence="5 6" key="1">
    <citation type="submission" date="2017-07" db="EMBL/GenBank/DDBJ databases">
        <title>Draft Genome Sequences of Select Purple Nonsulfur Bacteria.</title>
        <authorList>
            <person name="Lasarre B."/>
            <person name="Mckinlay J.B."/>
        </authorList>
    </citation>
    <scope>NUCLEOTIDE SEQUENCE [LARGE SCALE GENOMIC DNA]</scope>
    <source>
        <strain evidence="5 6">DSM 11907</strain>
    </source>
</reference>
<protein>
    <submittedName>
        <fullName evidence="5">Glutamate synthase</fullName>
    </submittedName>
</protein>
<name>A0A327KVC0_9BRAD</name>
<dbReference type="GO" id="GO:0051536">
    <property type="term" value="F:iron-sulfur cluster binding"/>
    <property type="evidence" value="ECO:0007669"/>
    <property type="project" value="UniProtKB-KW"/>
</dbReference>
<dbReference type="SUPFAM" id="SSF54862">
    <property type="entry name" value="4Fe-4S ferredoxins"/>
    <property type="match status" value="1"/>
</dbReference>
<dbReference type="Gene3D" id="3.20.20.70">
    <property type="entry name" value="Aldolase class I"/>
    <property type="match status" value="1"/>
</dbReference>
<keyword evidence="6" id="KW-1185">Reference proteome</keyword>
<organism evidence="5 6">
    <name type="scientific">Rhodoplanes elegans</name>
    <dbReference type="NCBI Taxonomy" id="29408"/>
    <lineage>
        <taxon>Bacteria</taxon>
        <taxon>Pseudomonadati</taxon>
        <taxon>Pseudomonadota</taxon>
        <taxon>Alphaproteobacteria</taxon>
        <taxon>Hyphomicrobiales</taxon>
        <taxon>Nitrobacteraceae</taxon>
        <taxon>Rhodoplanes</taxon>
    </lineage>
</organism>
<evidence type="ECO:0000313" key="5">
    <source>
        <dbReference type="EMBL" id="RAI41455.1"/>
    </source>
</evidence>
<dbReference type="SUPFAM" id="SSF51395">
    <property type="entry name" value="FMN-linked oxidoreductases"/>
    <property type="match status" value="1"/>
</dbReference>
<comment type="caution">
    <text evidence="5">The sequence shown here is derived from an EMBL/GenBank/DDBJ whole genome shotgun (WGS) entry which is preliminary data.</text>
</comment>
<evidence type="ECO:0000259" key="4">
    <source>
        <dbReference type="PROSITE" id="PS51379"/>
    </source>
</evidence>
<dbReference type="PROSITE" id="PS00198">
    <property type="entry name" value="4FE4S_FER_1"/>
    <property type="match status" value="2"/>
</dbReference>
<dbReference type="PROSITE" id="PS51379">
    <property type="entry name" value="4FE4S_FER_2"/>
    <property type="match status" value="1"/>
</dbReference>